<dbReference type="Gene3D" id="3.40.50.10470">
    <property type="entry name" value="Translation initiation factor eif-2b, domain 2"/>
    <property type="match status" value="1"/>
</dbReference>
<evidence type="ECO:0000259" key="3">
    <source>
        <dbReference type="PROSITE" id="PS51462"/>
    </source>
</evidence>
<dbReference type="Pfam" id="PF01008">
    <property type="entry name" value="IF-2B"/>
    <property type="match status" value="1"/>
</dbReference>
<dbReference type="InterPro" id="IPR015797">
    <property type="entry name" value="NUDIX_hydrolase-like_dom_sf"/>
</dbReference>
<dbReference type="InterPro" id="IPR000086">
    <property type="entry name" value="NUDIX_hydrolase_dom"/>
</dbReference>
<dbReference type="SUPFAM" id="SSF55811">
    <property type="entry name" value="Nudix"/>
    <property type="match status" value="1"/>
</dbReference>
<keyword evidence="5" id="KW-1185">Reference proteome</keyword>
<dbReference type="InterPro" id="IPR042529">
    <property type="entry name" value="IF_2B-like_C"/>
</dbReference>
<dbReference type="RefSeq" id="XP_007918010.1">
    <property type="nucleotide sequence ID" value="XM_007919819.1"/>
</dbReference>
<keyword evidence="4" id="KW-0648">Protein biosynthesis</keyword>
<organism evidence="4 5">
    <name type="scientific">Phaeoacremonium minimum (strain UCR-PA7)</name>
    <name type="common">Esca disease fungus</name>
    <name type="synonym">Togninia minima</name>
    <dbReference type="NCBI Taxonomy" id="1286976"/>
    <lineage>
        <taxon>Eukaryota</taxon>
        <taxon>Fungi</taxon>
        <taxon>Dikarya</taxon>
        <taxon>Ascomycota</taxon>
        <taxon>Pezizomycotina</taxon>
        <taxon>Sordariomycetes</taxon>
        <taxon>Sordariomycetidae</taxon>
        <taxon>Togniniales</taxon>
        <taxon>Togniniaceae</taxon>
        <taxon>Phaeoacremonium</taxon>
    </lineage>
</organism>
<evidence type="ECO:0000256" key="1">
    <source>
        <dbReference type="ARBA" id="ARBA00007251"/>
    </source>
</evidence>
<dbReference type="EMBL" id="KB933277">
    <property type="protein sequence ID" value="EON97214.1"/>
    <property type="molecule type" value="Genomic_DNA"/>
</dbReference>
<sequence length="556" mass="61132">MATEKPPLKKRSVVSSFIYKYVDENGERKPKVALFRRSDKVNTYQHRLAVISGSIEKTDPSPLVAAWRELQEETTLTAQSLELLREGKPYVLPDEDIGREWTIYPFAFRLKDPEEGGKGEGGITIDWEHESWGWYDPFEVVDSDEFGGVPKLAESLRRVWFEKDLGEAAGKLLAEGLDKLKHDHQSGARQLAGVALQTLRDIIATLDSPEPSDEWWAKVRFAAWHIWKNGRESMGAAIMNALVSALKSTEETLRQHKEHPASAHSMKWRDAVLGDLERRISLRGTDSVRIISESFAKYLSDGFAPEEGAGRLIRILTLSESSTIIACLKHAVLHTNACFDLRVLESRPLFEGVSLVGTLTNELLATQATLHEAEADPNAPPKLKITLFTDASAALASVDVDIVLIGADRIAASGAVSNKTGSLPAVLSAKHISPKSKTVVIGESEKVAPPGNPADHVVEDNDPVQLLRAWKSEYNSDRVRHTAGTIARVVGSEVGGEATSGGFDGTKVAVSNVFFEWVGPELVDVYVTEFGLWTVKDIERHSGTLGSEVDRLFKDI</sequence>
<dbReference type="GO" id="GO:0046523">
    <property type="term" value="F:S-methyl-5-thioribose-1-phosphate isomerase activity"/>
    <property type="evidence" value="ECO:0007669"/>
    <property type="project" value="TreeGrafter"/>
</dbReference>
<accession>R8BD29</accession>
<dbReference type="InterPro" id="IPR037171">
    <property type="entry name" value="NagB/RpiA_transferase-like"/>
</dbReference>
<dbReference type="eggNOG" id="ENOG502SIEX">
    <property type="taxonomic scope" value="Eukaryota"/>
</dbReference>
<dbReference type="GO" id="GO:0019509">
    <property type="term" value="P:L-methionine salvage from methylthioadenosine"/>
    <property type="evidence" value="ECO:0007669"/>
    <property type="project" value="TreeGrafter"/>
</dbReference>
<reference evidence="5" key="1">
    <citation type="journal article" date="2013" name="Genome Announc.">
        <title>Draft genome sequence of the ascomycete Phaeoacremonium aleophilum strain UCR-PA7, a causal agent of the esca disease complex in grapevines.</title>
        <authorList>
            <person name="Blanco-Ulate B."/>
            <person name="Rolshausen P."/>
            <person name="Cantu D."/>
        </authorList>
    </citation>
    <scope>NUCLEOTIDE SEQUENCE [LARGE SCALE GENOMIC DNA]</scope>
    <source>
        <strain evidence="5">UCR-PA7</strain>
    </source>
</reference>
<dbReference type="CDD" id="cd18872">
    <property type="entry name" value="NUDIX_eIF-2B"/>
    <property type="match status" value="1"/>
</dbReference>
<gene>
    <name evidence="4" type="ORF">UCRPA7_7287</name>
</gene>
<dbReference type="GeneID" id="19328031"/>
<dbReference type="PROSITE" id="PS51462">
    <property type="entry name" value="NUDIX"/>
    <property type="match status" value="1"/>
</dbReference>
<evidence type="ECO:0000313" key="4">
    <source>
        <dbReference type="EMBL" id="EON97214.1"/>
    </source>
</evidence>
<dbReference type="PANTHER" id="PTHR43475:SF3">
    <property type="entry name" value="TRANSLATION INITIATION FACTOR EIF-2B SUBUNIT FAMILY PROTEIN (AFU_ORTHOLOGUE AFUA_2G14290)"/>
    <property type="match status" value="1"/>
</dbReference>
<proteinExistence type="inferred from homology"/>
<dbReference type="SUPFAM" id="SSF100950">
    <property type="entry name" value="NagB/RpiA/CoA transferase-like"/>
    <property type="match status" value="1"/>
</dbReference>
<evidence type="ECO:0000313" key="5">
    <source>
        <dbReference type="Proteomes" id="UP000014074"/>
    </source>
</evidence>
<protein>
    <submittedName>
        <fullName evidence="4">Putative translation initiation factor eif-2b subunit family protein</fullName>
    </submittedName>
</protein>
<keyword evidence="4" id="KW-0396">Initiation factor</keyword>
<dbReference type="Gene3D" id="3.90.79.10">
    <property type="entry name" value="Nucleoside Triphosphate Pyrophosphohydrolase"/>
    <property type="match status" value="1"/>
</dbReference>
<name>R8BD29_PHAM7</name>
<feature type="domain" description="Nudix hydrolase" evidence="3">
    <location>
        <begin position="9"/>
        <end position="158"/>
    </location>
</feature>
<dbReference type="Proteomes" id="UP000014074">
    <property type="component" value="Unassembled WGS sequence"/>
</dbReference>
<dbReference type="GO" id="GO:0003743">
    <property type="term" value="F:translation initiation factor activity"/>
    <property type="evidence" value="ECO:0007669"/>
    <property type="project" value="UniProtKB-KW"/>
</dbReference>
<dbReference type="HOGENOM" id="CLU_021101_1_0_1"/>
<evidence type="ECO:0000256" key="2">
    <source>
        <dbReference type="RuleBase" id="RU003814"/>
    </source>
</evidence>
<dbReference type="AlphaFoldDB" id="R8BD29"/>
<dbReference type="InterPro" id="IPR000649">
    <property type="entry name" value="IF-2B-related"/>
</dbReference>
<dbReference type="Pfam" id="PF00293">
    <property type="entry name" value="NUDIX"/>
    <property type="match status" value="1"/>
</dbReference>
<comment type="similarity">
    <text evidence="1 2">Belongs to the eIF-2B alpha/beta/delta subunits family.</text>
</comment>
<dbReference type="KEGG" id="tmn:UCRPA7_7287"/>
<dbReference type="OrthoDB" id="206213at2759"/>
<dbReference type="PANTHER" id="PTHR43475">
    <property type="entry name" value="METHYLTHIORIBOSE-1-PHOSPHATE ISOMERASE"/>
    <property type="match status" value="1"/>
</dbReference>